<sequence length="473" mass="52610">MRNRSLTLTNTEDVAGLSEILILTPETPTFAMMSPKKTKSALIFPTPPFVNKSGIDDQVLSVERGDWMPGSNDRPVQRKHERFYFDDGNVTFLISYNSAAVAVSKLSLSYLEVEGALYRVHRYFFQRDSSHFVKILMHRQSSTSLDRQSPIPLDDVSCSEFDALLSIFYPLNFHECEVKTVTAWAAVLRLSSEWSFSSIRALAIDRLDPIASAVDKVVLGRTYGIDAWLRPGFVALCERQQSLKINEGRRLGVDDVILIATIREAMQVRRPGVSRSDVEHMVKTHLEPSPTLSPEVRVAGEKSRFSDRKSSAHLVAPKLASVSIAEVEKEVKARANTEVRQRAMMAKAEAAIVAKVDATKTMTVLAKEADEQVTMKKRDSEVEGPTAPTKQHIHRAVASSHALAPATPATPSSAKLHLLRDDFQLTCHFGLPRGNLTHTSRASFLPLVHLARNSHFSRNIGDNSSQDICHMKD</sequence>
<dbReference type="PROSITE" id="PS50097">
    <property type="entry name" value="BTB"/>
    <property type="match status" value="1"/>
</dbReference>
<accession>A0A4Y9YK02</accession>
<evidence type="ECO:0000313" key="3">
    <source>
        <dbReference type="Proteomes" id="UP000298327"/>
    </source>
</evidence>
<protein>
    <recommendedName>
        <fullName evidence="1">BTB domain-containing protein</fullName>
    </recommendedName>
</protein>
<dbReference type="Gene3D" id="3.30.710.10">
    <property type="entry name" value="Potassium Channel Kv1.1, Chain A"/>
    <property type="match status" value="1"/>
</dbReference>
<name>A0A4Y9YK02_9AGAM</name>
<dbReference type="AlphaFoldDB" id="A0A4Y9YK02"/>
<organism evidence="2 3">
    <name type="scientific">Dentipellis fragilis</name>
    <dbReference type="NCBI Taxonomy" id="205917"/>
    <lineage>
        <taxon>Eukaryota</taxon>
        <taxon>Fungi</taxon>
        <taxon>Dikarya</taxon>
        <taxon>Basidiomycota</taxon>
        <taxon>Agaricomycotina</taxon>
        <taxon>Agaricomycetes</taxon>
        <taxon>Russulales</taxon>
        <taxon>Hericiaceae</taxon>
        <taxon>Dentipellis</taxon>
    </lineage>
</organism>
<keyword evidence="3" id="KW-1185">Reference proteome</keyword>
<evidence type="ECO:0000259" key="1">
    <source>
        <dbReference type="PROSITE" id="PS50097"/>
    </source>
</evidence>
<dbReference type="InterPro" id="IPR011333">
    <property type="entry name" value="SKP1/BTB/POZ_sf"/>
</dbReference>
<dbReference type="InterPro" id="IPR000210">
    <property type="entry name" value="BTB/POZ_dom"/>
</dbReference>
<dbReference type="Pfam" id="PF00651">
    <property type="entry name" value="BTB"/>
    <property type="match status" value="1"/>
</dbReference>
<comment type="caution">
    <text evidence="2">The sequence shown here is derived from an EMBL/GenBank/DDBJ whole genome shotgun (WGS) entry which is preliminary data.</text>
</comment>
<gene>
    <name evidence="2" type="ORF">EVG20_g6604</name>
</gene>
<dbReference type="OrthoDB" id="2367075at2759"/>
<evidence type="ECO:0000313" key="2">
    <source>
        <dbReference type="EMBL" id="TFY62715.1"/>
    </source>
</evidence>
<proteinExistence type="predicted"/>
<feature type="domain" description="BTB" evidence="1">
    <location>
        <begin position="107"/>
        <end position="169"/>
    </location>
</feature>
<dbReference type="EMBL" id="SEOQ01000450">
    <property type="protein sequence ID" value="TFY62715.1"/>
    <property type="molecule type" value="Genomic_DNA"/>
</dbReference>
<dbReference type="STRING" id="205917.A0A4Y9YK02"/>
<dbReference type="Proteomes" id="UP000298327">
    <property type="component" value="Unassembled WGS sequence"/>
</dbReference>
<reference evidence="2 3" key="1">
    <citation type="submission" date="2019-02" db="EMBL/GenBank/DDBJ databases">
        <title>Genome sequencing of the rare red list fungi Dentipellis fragilis.</title>
        <authorList>
            <person name="Buettner E."/>
            <person name="Kellner H."/>
        </authorList>
    </citation>
    <scope>NUCLEOTIDE SEQUENCE [LARGE SCALE GENOMIC DNA]</scope>
    <source>
        <strain evidence="2 3">DSM 105465</strain>
    </source>
</reference>